<reference evidence="1" key="1">
    <citation type="journal article" date="2020" name="Stud. Mycol.">
        <title>101 Dothideomycetes genomes: a test case for predicting lifestyles and emergence of pathogens.</title>
        <authorList>
            <person name="Haridas S."/>
            <person name="Albert R."/>
            <person name="Binder M."/>
            <person name="Bloem J."/>
            <person name="Labutti K."/>
            <person name="Salamov A."/>
            <person name="Andreopoulos B."/>
            <person name="Baker S."/>
            <person name="Barry K."/>
            <person name="Bills G."/>
            <person name="Bluhm B."/>
            <person name="Cannon C."/>
            <person name="Castanera R."/>
            <person name="Culley D."/>
            <person name="Daum C."/>
            <person name="Ezra D."/>
            <person name="Gonzalez J."/>
            <person name="Henrissat B."/>
            <person name="Kuo A."/>
            <person name="Liang C."/>
            <person name="Lipzen A."/>
            <person name="Lutzoni F."/>
            <person name="Magnuson J."/>
            <person name="Mondo S."/>
            <person name="Nolan M."/>
            <person name="Ohm R."/>
            <person name="Pangilinan J."/>
            <person name="Park H.-J."/>
            <person name="Ramirez L."/>
            <person name="Alfaro M."/>
            <person name="Sun H."/>
            <person name="Tritt A."/>
            <person name="Yoshinaga Y."/>
            <person name="Zwiers L.-H."/>
            <person name="Turgeon B."/>
            <person name="Goodwin S."/>
            <person name="Spatafora J."/>
            <person name="Crous P."/>
            <person name="Grigoriev I."/>
        </authorList>
    </citation>
    <scope>NUCLEOTIDE SEQUENCE</scope>
    <source>
        <strain evidence="1">CBS 627.86</strain>
    </source>
</reference>
<gene>
    <name evidence="1" type="ORF">BDV96DRAFT_572137</name>
</gene>
<dbReference type="AlphaFoldDB" id="A0A6A5ZD64"/>
<keyword evidence="2" id="KW-1185">Reference proteome</keyword>
<protein>
    <submittedName>
        <fullName evidence="1">Uncharacterized protein</fullName>
    </submittedName>
</protein>
<evidence type="ECO:0000313" key="1">
    <source>
        <dbReference type="EMBL" id="KAF2117459.1"/>
    </source>
</evidence>
<dbReference type="Proteomes" id="UP000799770">
    <property type="component" value="Unassembled WGS sequence"/>
</dbReference>
<evidence type="ECO:0000313" key="2">
    <source>
        <dbReference type="Proteomes" id="UP000799770"/>
    </source>
</evidence>
<dbReference type="EMBL" id="ML977319">
    <property type="protein sequence ID" value="KAF2117459.1"/>
    <property type="molecule type" value="Genomic_DNA"/>
</dbReference>
<proteinExistence type="predicted"/>
<organism evidence="1 2">
    <name type="scientific">Lophiotrema nucula</name>
    <dbReference type="NCBI Taxonomy" id="690887"/>
    <lineage>
        <taxon>Eukaryota</taxon>
        <taxon>Fungi</taxon>
        <taxon>Dikarya</taxon>
        <taxon>Ascomycota</taxon>
        <taxon>Pezizomycotina</taxon>
        <taxon>Dothideomycetes</taxon>
        <taxon>Pleosporomycetidae</taxon>
        <taxon>Pleosporales</taxon>
        <taxon>Lophiotremataceae</taxon>
        <taxon>Lophiotrema</taxon>
    </lineage>
</organism>
<sequence>MLHAHASRRNVRILPSLSSTGLMQCEVSQDTIDAMYACLLYVWGSENYERSIPVNGMILDCLRILWDYLNKARVKYTDLSQDFWIDPIYINQNSNLGA</sequence>
<accession>A0A6A5ZD64</accession>
<dbReference type="OrthoDB" id="5386682at2759"/>
<name>A0A6A5ZD64_9PLEO</name>